<dbReference type="GO" id="GO:0005524">
    <property type="term" value="F:ATP binding"/>
    <property type="evidence" value="ECO:0007669"/>
    <property type="project" value="UniProtKB-KW"/>
</dbReference>
<dbReference type="PROSITE" id="PS00211">
    <property type="entry name" value="ABC_TRANSPORTER_1"/>
    <property type="match status" value="1"/>
</dbReference>
<dbReference type="RefSeq" id="WP_109903427.1">
    <property type="nucleotide sequence ID" value="NZ_QGLE01000002.1"/>
</dbReference>
<gene>
    <name evidence="12" type="primary">modC</name>
    <name evidence="12" type="ORF">DKG74_05465</name>
</gene>
<evidence type="ECO:0000256" key="8">
    <source>
        <dbReference type="ARBA" id="ARBA00023136"/>
    </source>
</evidence>
<feature type="domain" description="ABC transporter" evidence="10">
    <location>
        <begin position="1"/>
        <end position="233"/>
    </location>
</feature>
<dbReference type="GO" id="GO:0016020">
    <property type="term" value="C:membrane"/>
    <property type="evidence" value="ECO:0007669"/>
    <property type="project" value="InterPro"/>
</dbReference>
<keyword evidence="2" id="KW-1003">Cell membrane</keyword>
<dbReference type="Gene3D" id="2.40.50.100">
    <property type="match status" value="1"/>
</dbReference>
<dbReference type="GO" id="GO:0016887">
    <property type="term" value="F:ATP hydrolysis activity"/>
    <property type="evidence" value="ECO:0007669"/>
    <property type="project" value="InterPro"/>
</dbReference>
<dbReference type="OrthoDB" id="9802264at2"/>
<evidence type="ECO:0000256" key="9">
    <source>
        <dbReference type="PROSITE-ProRule" id="PRU01213"/>
    </source>
</evidence>
<comment type="caution">
    <text evidence="12">The sequence shown here is derived from an EMBL/GenBank/DDBJ whole genome shotgun (WGS) entry which is preliminary data.</text>
</comment>
<proteinExistence type="predicted"/>
<evidence type="ECO:0000259" key="11">
    <source>
        <dbReference type="PROSITE" id="PS51866"/>
    </source>
</evidence>
<dbReference type="Gene3D" id="3.40.50.300">
    <property type="entry name" value="P-loop containing nucleotide triphosphate hydrolases"/>
    <property type="match status" value="1"/>
</dbReference>
<keyword evidence="5" id="KW-0547">Nucleotide-binding</keyword>
<name>A0A317EE61_9PROT</name>
<dbReference type="PANTHER" id="PTHR43514:SF4">
    <property type="entry name" value="ABC TRANSPORTER I FAMILY MEMBER 10"/>
    <property type="match status" value="1"/>
</dbReference>
<keyword evidence="7" id="KW-1278">Translocase</keyword>
<evidence type="ECO:0000256" key="7">
    <source>
        <dbReference type="ARBA" id="ARBA00022967"/>
    </source>
</evidence>
<dbReference type="InterPro" id="IPR017871">
    <property type="entry name" value="ABC_transporter-like_CS"/>
</dbReference>
<dbReference type="PROSITE" id="PS51866">
    <property type="entry name" value="MOP"/>
    <property type="match status" value="1"/>
</dbReference>
<keyword evidence="3 9" id="KW-0500">Molybdenum</keyword>
<evidence type="ECO:0000256" key="5">
    <source>
        <dbReference type="ARBA" id="ARBA00022741"/>
    </source>
</evidence>
<dbReference type="EMBL" id="QGLE01000002">
    <property type="protein sequence ID" value="PWR25209.1"/>
    <property type="molecule type" value="Genomic_DNA"/>
</dbReference>
<dbReference type="InterPro" id="IPR005116">
    <property type="entry name" value="Transp-assoc_OB_typ1"/>
</dbReference>
<feature type="domain" description="Mop" evidence="11">
    <location>
        <begin position="293"/>
        <end position="356"/>
    </location>
</feature>
<evidence type="ECO:0000256" key="4">
    <source>
        <dbReference type="ARBA" id="ARBA00022519"/>
    </source>
</evidence>
<dbReference type="PROSITE" id="PS50893">
    <property type="entry name" value="ABC_TRANSPORTER_2"/>
    <property type="match status" value="1"/>
</dbReference>
<keyword evidence="13" id="KW-1185">Reference proteome</keyword>
<dbReference type="Pfam" id="PF00005">
    <property type="entry name" value="ABC_tran"/>
    <property type="match status" value="1"/>
</dbReference>
<sequence length="356" mass="37959">MSLSVAIEHRAGDFRLAADFTTQGRVTSLFGPSGSGKTTVIDVIAGLTRPLRGRIAIDDLVLLDTDRGICLPPWRRRIGYVFQEGRLFPHLSVRQNLLYGRFFAPKGEGLADFAAIVDMLGIGHLLKRRPRLLSGGEKQRVAIGRALLANPRLLLMDEPLSALDEARRQDVLPFLARIRDEAKVPIVHVSHDLSEVIALADHLVVLDAGKVAAAGPLAAVMARPDVAPLARRQDAGAVIELFVAGHDAAAGMTLLEGAIGQLAAPLRPLPIGAACRIWLHARDIILAREAPHGLSARNILPVTITGLLPHADGSRDVLLDCRGQPLFARVTPAAVADLGLAPGQSIHAIIKSVALA</sequence>
<dbReference type="InterPro" id="IPR008995">
    <property type="entry name" value="Mo/tungstate-bd_C_term_dom"/>
</dbReference>
<dbReference type="InterPro" id="IPR003593">
    <property type="entry name" value="AAA+_ATPase"/>
</dbReference>
<protein>
    <submittedName>
        <fullName evidence="12">Molybdenum ABC transporter ATP-binding protein</fullName>
    </submittedName>
</protein>
<keyword evidence="8" id="KW-0472">Membrane</keyword>
<dbReference type="InterPro" id="IPR004606">
    <property type="entry name" value="Mop_domain"/>
</dbReference>
<reference evidence="12 13" key="1">
    <citation type="submission" date="2018-05" db="EMBL/GenBank/DDBJ databases">
        <title>Zavarzinia sp. HR-AS.</title>
        <authorList>
            <person name="Lee Y."/>
            <person name="Jeon C.O."/>
        </authorList>
    </citation>
    <scope>NUCLEOTIDE SEQUENCE [LARGE SCALE GENOMIC DNA]</scope>
    <source>
        <strain evidence="12 13">HR-AS</strain>
    </source>
</reference>
<dbReference type="Pfam" id="PF03459">
    <property type="entry name" value="TOBE"/>
    <property type="match status" value="1"/>
</dbReference>
<dbReference type="PANTHER" id="PTHR43514">
    <property type="entry name" value="ABC TRANSPORTER I FAMILY MEMBER 10"/>
    <property type="match status" value="1"/>
</dbReference>
<evidence type="ECO:0000313" key="12">
    <source>
        <dbReference type="EMBL" id="PWR25209.1"/>
    </source>
</evidence>
<dbReference type="GO" id="GO:0015098">
    <property type="term" value="F:molybdate ion transmembrane transporter activity"/>
    <property type="evidence" value="ECO:0007669"/>
    <property type="project" value="InterPro"/>
</dbReference>
<dbReference type="AlphaFoldDB" id="A0A317EE61"/>
<dbReference type="InterPro" id="IPR050334">
    <property type="entry name" value="Molybdenum_import_ModC"/>
</dbReference>
<dbReference type="NCBIfam" id="TIGR02142">
    <property type="entry name" value="modC_ABC"/>
    <property type="match status" value="1"/>
</dbReference>
<evidence type="ECO:0000259" key="10">
    <source>
        <dbReference type="PROSITE" id="PS50893"/>
    </source>
</evidence>
<evidence type="ECO:0000256" key="2">
    <source>
        <dbReference type="ARBA" id="ARBA00022475"/>
    </source>
</evidence>
<dbReference type="SUPFAM" id="SSF50331">
    <property type="entry name" value="MOP-like"/>
    <property type="match status" value="1"/>
</dbReference>
<evidence type="ECO:0000256" key="6">
    <source>
        <dbReference type="ARBA" id="ARBA00022840"/>
    </source>
</evidence>
<keyword evidence="1" id="KW-0813">Transport</keyword>
<dbReference type="SMART" id="SM00382">
    <property type="entry name" value="AAA"/>
    <property type="match status" value="1"/>
</dbReference>
<keyword evidence="4" id="KW-0997">Cell inner membrane</keyword>
<keyword evidence="6 12" id="KW-0067">ATP-binding</keyword>
<dbReference type="SUPFAM" id="SSF52540">
    <property type="entry name" value="P-loop containing nucleoside triphosphate hydrolases"/>
    <property type="match status" value="1"/>
</dbReference>
<evidence type="ECO:0000313" key="13">
    <source>
        <dbReference type="Proteomes" id="UP000245461"/>
    </source>
</evidence>
<evidence type="ECO:0000256" key="1">
    <source>
        <dbReference type="ARBA" id="ARBA00022448"/>
    </source>
</evidence>
<dbReference type="InterPro" id="IPR027417">
    <property type="entry name" value="P-loop_NTPase"/>
</dbReference>
<dbReference type="InterPro" id="IPR011868">
    <property type="entry name" value="ModC_ABC_ATP-bd"/>
</dbReference>
<accession>A0A317EE61</accession>
<evidence type="ECO:0000256" key="3">
    <source>
        <dbReference type="ARBA" id="ARBA00022505"/>
    </source>
</evidence>
<organism evidence="12 13">
    <name type="scientific">Zavarzinia aquatilis</name>
    <dbReference type="NCBI Taxonomy" id="2211142"/>
    <lineage>
        <taxon>Bacteria</taxon>
        <taxon>Pseudomonadati</taxon>
        <taxon>Pseudomonadota</taxon>
        <taxon>Alphaproteobacteria</taxon>
        <taxon>Rhodospirillales</taxon>
        <taxon>Zavarziniaceae</taxon>
        <taxon>Zavarzinia</taxon>
    </lineage>
</organism>
<dbReference type="Proteomes" id="UP000245461">
    <property type="component" value="Unassembled WGS sequence"/>
</dbReference>
<dbReference type="InterPro" id="IPR003439">
    <property type="entry name" value="ABC_transporter-like_ATP-bd"/>
</dbReference>
<dbReference type="GO" id="GO:0140359">
    <property type="term" value="F:ABC-type transporter activity"/>
    <property type="evidence" value="ECO:0007669"/>
    <property type="project" value="InterPro"/>
</dbReference>